<dbReference type="Gene3D" id="3.40.50.300">
    <property type="entry name" value="P-loop containing nucleotide triphosphate hydrolases"/>
    <property type="match status" value="3"/>
</dbReference>
<dbReference type="InterPro" id="IPR014016">
    <property type="entry name" value="UvrD-like_ATP-bd"/>
</dbReference>
<evidence type="ECO:0000256" key="2">
    <source>
        <dbReference type="ARBA" id="ARBA00022801"/>
    </source>
</evidence>
<dbReference type="GO" id="GO:0043138">
    <property type="term" value="F:3'-5' DNA helicase activity"/>
    <property type="evidence" value="ECO:0007669"/>
    <property type="project" value="UniProtKB-EC"/>
</dbReference>
<dbReference type="GeneID" id="301341571"/>
<dbReference type="SUPFAM" id="SSF52540">
    <property type="entry name" value="P-loop containing nucleoside triphosphate hydrolases"/>
    <property type="match status" value="1"/>
</dbReference>
<feature type="coiled-coil region" evidence="6">
    <location>
        <begin position="46"/>
        <end position="91"/>
    </location>
</feature>
<evidence type="ECO:0000256" key="4">
    <source>
        <dbReference type="ARBA" id="ARBA00022840"/>
    </source>
</evidence>
<dbReference type="PANTHER" id="PTHR11070:SF63">
    <property type="entry name" value="DNA HELICASE IV"/>
    <property type="match status" value="1"/>
</dbReference>
<dbReference type="GO" id="GO:0000725">
    <property type="term" value="P:recombinational repair"/>
    <property type="evidence" value="ECO:0007669"/>
    <property type="project" value="TreeGrafter"/>
</dbReference>
<reference evidence="8" key="1">
    <citation type="submission" date="2023-08" db="EMBL/GenBank/DDBJ databases">
        <title>Complete genome sequence of Shewanella oncorhynchi Z-P2, a siderophore putrebactin-producing bacterium.</title>
        <authorList>
            <person name="Zhang Y."/>
        </authorList>
    </citation>
    <scope>NUCLEOTIDE SEQUENCE</scope>
    <source>
        <strain evidence="8">Z-P2</strain>
    </source>
</reference>
<evidence type="ECO:0000259" key="7">
    <source>
        <dbReference type="PROSITE" id="PS51198"/>
    </source>
</evidence>
<dbReference type="GO" id="GO:0016787">
    <property type="term" value="F:hydrolase activity"/>
    <property type="evidence" value="ECO:0007669"/>
    <property type="project" value="UniProtKB-UniRule"/>
</dbReference>
<dbReference type="InterPro" id="IPR027417">
    <property type="entry name" value="P-loop_NTPase"/>
</dbReference>
<proteinExistence type="predicted"/>
<keyword evidence="4 5" id="KW-0067">ATP-binding</keyword>
<dbReference type="Pfam" id="PF00580">
    <property type="entry name" value="UvrD-helicase"/>
    <property type="match status" value="2"/>
</dbReference>
<dbReference type="PANTHER" id="PTHR11070">
    <property type="entry name" value="UVRD / RECB / PCRA DNA HELICASE FAMILY MEMBER"/>
    <property type="match status" value="1"/>
</dbReference>
<dbReference type="RefSeq" id="WP_306683594.1">
    <property type="nucleotide sequence ID" value="NZ_CP132914.1"/>
</dbReference>
<evidence type="ECO:0000256" key="3">
    <source>
        <dbReference type="ARBA" id="ARBA00022806"/>
    </source>
</evidence>
<dbReference type="KEGG" id="sog:RA178_20275"/>
<dbReference type="EMBL" id="CP132914">
    <property type="protein sequence ID" value="WMB72714.1"/>
    <property type="molecule type" value="Genomic_DNA"/>
</dbReference>
<feature type="binding site" evidence="5">
    <location>
        <begin position="168"/>
        <end position="175"/>
    </location>
    <ligand>
        <name>ATP</name>
        <dbReference type="ChEBI" id="CHEBI:30616"/>
    </ligand>
</feature>
<dbReference type="GO" id="GO:0005524">
    <property type="term" value="F:ATP binding"/>
    <property type="evidence" value="ECO:0007669"/>
    <property type="project" value="UniProtKB-UniRule"/>
</dbReference>
<feature type="domain" description="UvrD-like helicase ATP-binding" evidence="7">
    <location>
        <begin position="147"/>
        <end position="670"/>
    </location>
</feature>
<gene>
    <name evidence="8" type="ORF">RA178_20275</name>
</gene>
<dbReference type="AlphaFoldDB" id="A0AA50Q341"/>
<dbReference type="GO" id="GO:0005829">
    <property type="term" value="C:cytosol"/>
    <property type="evidence" value="ECO:0007669"/>
    <property type="project" value="TreeGrafter"/>
</dbReference>
<name>A0AA50Q341_9GAMM</name>
<keyword evidence="6" id="KW-0175">Coiled coil</keyword>
<keyword evidence="3 5" id="KW-0347">Helicase</keyword>
<keyword evidence="1 5" id="KW-0547">Nucleotide-binding</keyword>
<organism evidence="8">
    <name type="scientific">Shewanella oncorhynchi</name>
    <dbReference type="NCBI Taxonomy" id="2726434"/>
    <lineage>
        <taxon>Bacteria</taxon>
        <taxon>Pseudomonadati</taxon>
        <taxon>Pseudomonadota</taxon>
        <taxon>Gammaproteobacteria</taxon>
        <taxon>Alteromonadales</taxon>
        <taxon>Shewanellaceae</taxon>
        <taxon>Shewanella</taxon>
    </lineage>
</organism>
<dbReference type="PROSITE" id="PS51198">
    <property type="entry name" value="UVRD_HELICASE_ATP_BIND"/>
    <property type="match status" value="1"/>
</dbReference>
<dbReference type="GO" id="GO:0003677">
    <property type="term" value="F:DNA binding"/>
    <property type="evidence" value="ECO:0007669"/>
    <property type="project" value="InterPro"/>
</dbReference>
<evidence type="ECO:0000256" key="1">
    <source>
        <dbReference type="ARBA" id="ARBA00022741"/>
    </source>
</evidence>
<evidence type="ECO:0000313" key="8">
    <source>
        <dbReference type="EMBL" id="WMB72714.1"/>
    </source>
</evidence>
<accession>A0AA50Q341</accession>
<dbReference type="InterPro" id="IPR000212">
    <property type="entry name" value="DNA_helicase_UvrD/REP"/>
</dbReference>
<sequence>MDIENKFSRIKHWFKNQWFATGYDVERLVNTNRNYLMALERNDEVIKAHDAEVGDLERTIDRLKVEHKKQIRELEQLVQGKNQQYTDKVNEIDKKYRNLIISLCESYNIRSPFDAHPSFEPIVQKDFFQFSEMQQLLFLEKLKSIKIEPNDEQKMMLFSENPSTCVQAGAGSGKSTMLASRVAFLHLEKNIPLENITVTTFTRESRREFIEKLINNINLLSNGRRTIDYDIGKRVVRTFHSIAYKVHKICGDGRRIIFDDWTPLFEDNDGKEVDIENLSDLSVEERKKKYKRDRSIPAMSDVMIWVYKRTYTANLEFRVLIDELFNASIKQMSFNQKSPEKTIIYKASHQVEKSLSDLLFSDWVAANMELYSTQLINFPPIDTYKVEDGNTTVELNYHVYLPKQNVRVFLSDLGRYYKEKAELPSFENSKYPLSSWVLWRKLFVHFKASNNYIWVDSYSALQKLLKREEEYDETIPPPLFSYACVGELVKSLGDRSFSPIYDQFHNLSEFIYSLGNSICDIDLHKNVRLFNGLPSSDYRFLKAAIIFSKALEAKLMEEKLITFEQVFHEFKDEQHQGLNSCTANSLSWCEHLLIDEFQDISRNIINFLNNIKRIYVKKTQSGSIMFVGDGNQSIYVWRGSSYLYIKFPDKYFPVPCKFSMLTLRSNYRSSEKVIKFAKLALDKIGTGGSLVAARVGNKTMESILLIKRPIEKMLDYDRLAEHLESEVNRIEADEKKPVYLIFRGHGLAKDTGYKKWDDIFHKLTNSGQVKDLTIHTSKGLEAKSVFILGDITPGTWNPLKEAIYSWCGVDITYEEAQQHEAYCLGYVAITRAENNVYWYLNDPKENGLASCYLAKWPAIVS</sequence>
<evidence type="ECO:0000256" key="6">
    <source>
        <dbReference type="SAM" id="Coils"/>
    </source>
</evidence>
<protein>
    <submittedName>
        <fullName evidence="8">UvrD-helicase domain-containing protein</fullName>
    </submittedName>
</protein>
<keyword evidence="2 5" id="KW-0378">Hydrolase</keyword>
<evidence type="ECO:0000256" key="5">
    <source>
        <dbReference type="PROSITE-ProRule" id="PRU00560"/>
    </source>
</evidence>
<dbReference type="Proteomes" id="UP001236800">
    <property type="component" value="Chromosome"/>
</dbReference>